<keyword evidence="1" id="KW-0479">Metal-binding</keyword>
<keyword evidence="3" id="KW-0408">Iron</keyword>
<dbReference type="PANTHER" id="PTHR10209:SF859">
    <property type="entry name" value="OS03G0690500 PROTEIN"/>
    <property type="match status" value="1"/>
</dbReference>
<dbReference type="InterPro" id="IPR026992">
    <property type="entry name" value="DIOX_N"/>
</dbReference>
<evidence type="ECO:0000313" key="6">
    <source>
        <dbReference type="Proteomes" id="UP001157006"/>
    </source>
</evidence>
<name>A0AAV1AMR1_VICFA</name>
<gene>
    <name evidence="5" type="ORF">VFH_IV194880</name>
</gene>
<dbReference type="Pfam" id="PF14226">
    <property type="entry name" value="DIOX_N"/>
    <property type="match status" value="1"/>
</dbReference>
<dbReference type="PANTHER" id="PTHR10209">
    <property type="entry name" value="OXIDOREDUCTASE, 2OG-FE II OXYGENASE FAMILY PROTEIN"/>
    <property type="match status" value="1"/>
</dbReference>
<evidence type="ECO:0000259" key="4">
    <source>
        <dbReference type="Pfam" id="PF14226"/>
    </source>
</evidence>
<dbReference type="SUPFAM" id="SSF51197">
    <property type="entry name" value="Clavaminate synthase-like"/>
    <property type="match status" value="1"/>
</dbReference>
<organism evidence="5 6">
    <name type="scientific">Vicia faba</name>
    <name type="common">Broad bean</name>
    <name type="synonym">Faba vulgaris</name>
    <dbReference type="NCBI Taxonomy" id="3906"/>
    <lineage>
        <taxon>Eukaryota</taxon>
        <taxon>Viridiplantae</taxon>
        <taxon>Streptophyta</taxon>
        <taxon>Embryophyta</taxon>
        <taxon>Tracheophyta</taxon>
        <taxon>Spermatophyta</taxon>
        <taxon>Magnoliopsida</taxon>
        <taxon>eudicotyledons</taxon>
        <taxon>Gunneridae</taxon>
        <taxon>Pentapetalae</taxon>
        <taxon>rosids</taxon>
        <taxon>fabids</taxon>
        <taxon>Fabales</taxon>
        <taxon>Fabaceae</taxon>
        <taxon>Papilionoideae</taxon>
        <taxon>50 kb inversion clade</taxon>
        <taxon>NPAAA clade</taxon>
        <taxon>Hologalegina</taxon>
        <taxon>IRL clade</taxon>
        <taxon>Fabeae</taxon>
        <taxon>Vicia</taxon>
    </lineage>
</organism>
<dbReference type="InterPro" id="IPR027443">
    <property type="entry name" value="IPNS-like_sf"/>
</dbReference>
<evidence type="ECO:0000256" key="3">
    <source>
        <dbReference type="ARBA" id="ARBA00023004"/>
    </source>
</evidence>
<dbReference type="AlphaFoldDB" id="A0AAV1AMR1"/>
<sequence>MGISKTSEIPVAIKPDYDRANELKAFDETKDGVKGLVDASITSIPRMFHHEIDKYSASSSISTTKLVVPSVDLVDIHQDPTRRKTVVEKIREASETWGFFQVVNHGIEVIVLDEMKNGVVRFFEQDYEVKRELYFCFAVFQDLKFVINIQSHTTKLVYHVYIIERSCM</sequence>
<proteinExistence type="predicted"/>
<dbReference type="Gene3D" id="2.60.120.330">
    <property type="entry name" value="B-lactam Antibiotic, Isopenicillin N Synthase, Chain"/>
    <property type="match status" value="1"/>
</dbReference>
<accession>A0AAV1AMR1</accession>
<keyword evidence="2" id="KW-0560">Oxidoreductase</keyword>
<feature type="domain" description="Non-haem dioxygenase N-terminal" evidence="4">
    <location>
        <begin position="68"/>
        <end position="133"/>
    </location>
</feature>
<protein>
    <recommendedName>
        <fullName evidence="4">Non-haem dioxygenase N-terminal domain-containing protein</fullName>
    </recommendedName>
</protein>
<reference evidence="5 6" key="1">
    <citation type="submission" date="2023-01" db="EMBL/GenBank/DDBJ databases">
        <authorList>
            <person name="Kreplak J."/>
        </authorList>
    </citation>
    <scope>NUCLEOTIDE SEQUENCE [LARGE SCALE GENOMIC DNA]</scope>
</reference>
<evidence type="ECO:0000256" key="2">
    <source>
        <dbReference type="ARBA" id="ARBA00023002"/>
    </source>
</evidence>
<evidence type="ECO:0000313" key="5">
    <source>
        <dbReference type="EMBL" id="CAI8610698.1"/>
    </source>
</evidence>
<dbReference type="Proteomes" id="UP001157006">
    <property type="component" value="Chromosome 4"/>
</dbReference>
<evidence type="ECO:0000256" key="1">
    <source>
        <dbReference type="ARBA" id="ARBA00022723"/>
    </source>
</evidence>
<dbReference type="GO" id="GO:0046872">
    <property type="term" value="F:metal ion binding"/>
    <property type="evidence" value="ECO:0007669"/>
    <property type="project" value="UniProtKB-KW"/>
</dbReference>
<dbReference type="GO" id="GO:0016491">
    <property type="term" value="F:oxidoreductase activity"/>
    <property type="evidence" value="ECO:0007669"/>
    <property type="project" value="UniProtKB-KW"/>
</dbReference>
<dbReference type="EMBL" id="OX451739">
    <property type="protein sequence ID" value="CAI8610698.1"/>
    <property type="molecule type" value="Genomic_DNA"/>
</dbReference>
<keyword evidence="6" id="KW-1185">Reference proteome</keyword>